<dbReference type="RefSeq" id="WP_184216776.1">
    <property type="nucleotide sequence ID" value="NZ_JACHIP010000003.1"/>
</dbReference>
<evidence type="ECO:0000256" key="6">
    <source>
        <dbReference type="ARBA" id="ARBA00022989"/>
    </source>
</evidence>
<accession>A0A7W7ZDF0</accession>
<evidence type="ECO:0000256" key="4">
    <source>
        <dbReference type="ARBA" id="ARBA00022679"/>
    </source>
</evidence>
<protein>
    <submittedName>
        <fullName evidence="10">4-amino-4-deoxy-L-arabinose transferase-like glycosyltransferase</fullName>
    </submittedName>
</protein>
<proteinExistence type="predicted"/>
<dbReference type="GO" id="GO:0016763">
    <property type="term" value="F:pentosyltransferase activity"/>
    <property type="evidence" value="ECO:0007669"/>
    <property type="project" value="TreeGrafter"/>
</dbReference>
<feature type="transmembrane region" description="Helical" evidence="8">
    <location>
        <begin position="443"/>
        <end position="460"/>
    </location>
</feature>
<dbReference type="GO" id="GO:0005886">
    <property type="term" value="C:plasma membrane"/>
    <property type="evidence" value="ECO:0007669"/>
    <property type="project" value="UniProtKB-SubCell"/>
</dbReference>
<dbReference type="Pfam" id="PF13231">
    <property type="entry name" value="PMT_2"/>
    <property type="match status" value="1"/>
</dbReference>
<dbReference type="InterPro" id="IPR050297">
    <property type="entry name" value="LipidA_mod_glycosyltrf_83"/>
</dbReference>
<keyword evidence="11" id="KW-1185">Reference proteome</keyword>
<evidence type="ECO:0000256" key="8">
    <source>
        <dbReference type="SAM" id="Phobius"/>
    </source>
</evidence>
<keyword evidence="7 8" id="KW-0472">Membrane</keyword>
<feature type="transmembrane region" description="Helical" evidence="8">
    <location>
        <begin position="217"/>
        <end position="236"/>
    </location>
</feature>
<feature type="transmembrane region" description="Helical" evidence="8">
    <location>
        <begin position="166"/>
        <end position="183"/>
    </location>
</feature>
<sequence>MAQPRAKLWVWVTIALATGIALRLYFIITAPKLTTDTLLYGDIAKNLLQHHVFGFTVNGEPPRPTLIRVPGYPLFLALCFLIFGVENYHAVLYLQLLIDLATCCLVADLARRLFGIRSSMAALWLAVLCPFTANYVGSALTETLTLFFIAASFYTLHRWSETTFRYNLWLWLLAASLAAAILIRPEQGLLAAAIVPAMLWLAARSRANTPSSLPARLLPVLVAAFCVVLPLAPWAARNWHTFHVVQPLAPRSATDPGEHVPLGFQRWYRTWAIEFASNEYVYWNYDSSDIKITDLPARAFDSPAQRAETARLLADYNLTDSDSPSLDARFNTLAAERISGHPLRYYIVLPIARLANMLFRPRLELTAITLEWWQWNEDRKESTFAIAYALLNLAYMILGVCGFIRWKSFTPTFADHAPLALAMAAYVVLRCALLLTLDNSEDRYTLELFPITILCAAILFQRKEASAAS</sequence>
<organism evidence="10 11">
    <name type="scientific">Granulicella aggregans</name>
    <dbReference type="NCBI Taxonomy" id="474949"/>
    <lineage>
        <taxon>Bacteria</taxon>
        <taxon>Pseudomonadati</taxon>
        <taxon>Acidobacteriota</taxon>
        <taxon>Terriglobia</taxon>
        <taxon>Terriglobales</taxon>
        <taxon>Acidobacteriaceae</taxon>
        <taxon>Granulicella</taxon>
    </lineage>
</organism>
<feature type="transmembrane region" description="Helical" evidence="8">
    <location>
        <begin position="6"/>
        <end position="26"/>
    </location>
</feature>
<keyword evidence="6 8" id="KW-1133">Transmembrane helix</keyword>
<keyword evidence="2" id="KW-1003">Cell membrane</keyword>
<evidence type="ECO:0000256" key="1">
    <source>
        <dbReference type="ARBA" id="ARBA00004651"/>
    </source>
</evidence>
<keyword evidence="4 10" id="KW-0808">Transferase</keyword>
<feature type="domain" description="Glycosyltransferase RgtA/B/C/D-like" evidence="9">
    <location>
        <begin position="70"/>
        <end position="234"/>
    </location>
</feature>
<dbReference type="PANTHER" id="PTHR33908">
    <property type="entry name" value="MANNOSYLTRANSFERASE YKCB-RELATED"/>
    <property type="match status" value="1"/>
</dbReference>
<evidence type="ECO:0000313" key="11">
    <source>
        <dbReference type="Proteomes" id="UP000540989"/>
    </source>
</evidence>
<evidence type="ECO:0000256" key="7">
    <source>
        <dbReference type="ARBA" id="ARBA00023136"/>
    </source>
</evidence>
<feature type="transmembrane region" description="Helical" evidence="8">
    <location>
        <begin position="66"/>
        <end position="85"/>
    </location>
</feature>
<gene>
    <name evidence="10" type="ORF">HDF16_002409</name>
</gene>
<dbReference type="AlphaFoldDB" id="A0A7W7ZDF0"/>
<dbReference type="EMBL" id="JACHIP010000003">
    <property type="protein sequence ID" value="MBB5057703.1"/>
    <property type="molecule type" value="Genomic_DNA"/>
</dbReference>
<feature type="transmembrane region" description="Helical" evidence="8">
    <location>
        <begin position="383"/>
        <end position="406"/>
    </location>
</feature>
<evidence type="ECO:0000256" key="3">
    <source>
        <dbReference type="ARBA" id="ARBA00022676"/>
    </source>
</evidence>
<keyword evidence="3" id="KW-0328">Glycosyltransferase</keyword>
<feature type="transmembrane region" description="Helical" evidence="8">
    <location>
        <begin position="418"/>
        <end position="437"/>
    </location>
</feature>
<evidence type="ECO:0000259" key="9">
    <source>
        <dbReference type="Pfam" id="PF13231"/>
    </source>
</evidence>
<dbReference type="InterPro" id="IPR038731">
    <property type="entry name" value="RgtA/B/C-like"/>
</dbReference>
<evidence type="ECO:0000256" key="2">
    <source>
        <dbReference type="ARBA" id="ARBA00022475"/>
    </source>
</evidence>
<reference evidence="10 11" key="1">
    <citation type="submission" date="2020-08" db="EMBL/GenBank/DDBJ databases">
        <title>Genomic Encyclopedia of Type Strains, Phase IV (KMG-V): Genome sequencing to study the core and pangenomes of soil and plant-associated prokaryotes.</title>
        <authorList>
            <person name="Whitman W."/>
        </authorList>
    </citation>
    <scope>NUCLEOTIDE SEQUENCE [LARGE SCALE GENOMIC DNA]</scope>
    <source>
        <strain evidence="10 11">M8UP14</strain>
    </source>
</reference>
<feature type="transmembrane region" description="Helical" evidence="8">
    <location>
        <begin position="122"/>
        <end position="154"/>
    </location>
</feature>
<evidence type="ECO:0000313" key="10">
    <source>
        <dbReference type="EMBL" id="MBB5057703.1"/>
    </source>
</evidence>
<dbReference type="Proteomes" id="UP000540989">
    <property type="component" value="Unassembled WGS sequence"/>
</dbReference>
<dbReference type="GO" id="GO:0009103">
    <property type="term" value="P:lipopolysaccharide biosynthetic process"/>
    <property type="evidence" value="ECO:0007669"/>
    <property type="project" value="UniProtKB-ARBA"/>
</dbReference>
<dbReference type="PANTHER" id="PTHR33908:SF11">
    <property type="entry name" value="MEMBRANE PROTEIN"/>
    <property type="match status" value="1"/>
</dbReference>
<keyword evidence="5 8" id="KW-0812">Transmembrane</keyword>
<name>A0A7W7ZDF0_9BACT</name>
<comment type="caution">
    <text evidence="10">The sequence shown here is derived from an EMBL/GenBank/DDBJ whole genome shotgun (WGS) entry which is preliminary data.</text>
</comment>
<comment type="subcellular location">
    <subcellularLocation>
        <location evidence="1">Cell membrane</location>
        <topology evidence="1">Multi-pass membrane protein</topology>
    </subcellularLocation>
</comment>
<evidence type="ECO:0000256" key="5">
    <source>
        <dbReference type="ARBA" id="ARBA00022692"/>
    </source>
</evidence>